<evidence type="ECO:0000256" key="2">
    <source>
        <dbReference type="PIRSR" id="PIRSR015753-2"/>
    </source>
</evidence>
<dbReference type="InterPro" id="IPR047047">
    <property type="entry name" value="GST_Omega-like_C"/>
</dbReference>
<dbReference type="CDD" id="cd03190">
    <property type="entry name" value="GST_C_Omega_like"/>
    <property type="match status" value="1"/>
</dbReference>
<feature type="active site" description="Nucleophile" evidence="1">
    <location>
        <position position="51"/>
    </location>
</feature>
<feature type="domain" description="GST C-terminal" evidence="4">
    <location>
        <begin position="169"/>
        <end position="297"/>
    </location>
</feature>
<feature type="site" description="Lowers pKa of active site Cys" evidence="3">
    <location>
        <position position="304"/>
    </location>
</feature>
<reference evidence="5" key="1">
    <citation type="submission" date="2020-01" db="EMBL/GenBank/DDBJ databases">
        <authorList>
            <consortium name="DOE Joint Genome Institute"/>
            <person name="Haridas S."/>
            <person name="Albert R."/>
            <person name="Binder M."/>
            <person name="Bloem J."/>
            <person name="Labutti K."/>
            <person name="Salamov A."/>
            <person name="Andreopoulos B."/>
            <person name="Baker S.E."/>
            <person name="Barry K."/>
            <person name="Bills G."/>
            <person name="Bluhm B.H."/>
            <person name="Cannon C."/>
            <person name="Castanera R."/>
            <person name="Culley D.E."/>
            <person name="Daum C."/>
            <person name="Ezra D."/>
            <person name="Gonzalez J.B."/>
            <person name="Henrissat B."/>
            <person name="Kuo A."/>
            <person name="Liang C."/>
            <person name="Lipzen A."/>
            <person name="Lutzoni F."/>
            <person name="Magnuson J."/>
            <person name="Mondo S."/>
            <person name="Nolan M."/>
            <person name="Ohm R."/>
            <person name="Pangilinan J."/>
            <person name="Park H.-J."/>
            <person name="Ramirez L."/>
            <person name="Alfaro M."/>
            <person name="Sun H."/>
            <person name="Tritt A."/>
            <person name="Yoshinaga Y."/>
            <person name="Zwiers L.-H."/>
            <person name="Turgeon B.G."/>
            <person name="Goodwin S.B."/>
            <person name="Spatafora J.W."/>
            <person name="Crous P.W."/>
            <person name="Grigoriev I.V."/>
        </authorList>
    </citation>
    <scope>NUCLEOTIDE SEQUENCE</scope>
    <source>
        <strain evidence="5">CBS 394.84</strain>
    </source>
</reference>
<dbReference type="InterPro" id="IPR040079">
    <property type="entry name" value="Glutathione_S-Trfase"/>
</dbReference>
<dbReference type="RefSeq" id="XP_040791608.1">
    <property type="nucleotide sequence ID" value="XM_040934806.1"/>
</dbReference>
<comment type="caution">
    <text evidence="5">The sequence shown here is derived from an EMBL/GenBank/DDBJ whole genome shotgun (WGS) entry which is preliminary data.</text>
</comment>
<dbReference type="PIRSF" id="PIRSF015753">
    <property type="entry name" value="GST"/>
    <property type="match status" value="1"/>
</dbReference>
<proteinExistence type="predicted"/>
<dbReference type="InterPro" id="IPR004045">
    <property type="entry name" value="Glutathione_S-Trfase_N"/>
</dbReference>
<dbReference type="Pfam" id="PF13410">
    <property type="entry name" value="GST_C_2"/>
    <property type="match status" value="1"/>
</dbReference>
<name>A0A9P4GNX3_9PLEO</name>
<dbReference type="PANTHER" id="PTHR32419:SF25">
    <property type="entry name" value="GLUTATHIONE S-TRANSFERASE (EUROFUNG)"/>
    <property type="match status" value="1"/>
</dbReference>
<dbReference type="OrthoDB" id="2309723at2759"/>
<dbReference type="InterPro" id="IPR016639">
    <property type="entry name" value="GST_Omega/GSH"/>
</dbReference>
<dbReference type="SFLD" id="SFLDG01206">
    <property type="entry name" value="Xi.1"/>
    <property type="match status" value="1"/>
</dbReference>
<keyword evidence="6" id="KW-1185">Reference proteome</keyword>
<dbReference type="SUPFAM" id="SSF47616">
    <property type="entry name" value="GST C-terminal domain-like"/>
    <property type="match status" value="1"/>
</dbReference>
<dbReference type="GO" id="GO:0005737">
    <property type="term" value="C:cytoplasm"/>
    <property type="evidence" value="ECO:0007669"/>
    <property type="project" value="TreeGrafter"/>
</dbReference>
<dbReference type="Proteomes" id="UP000800039">
    <property type="component" value="Unassembled WGS sequence"/>
</dbReference>
<feature type="binding site" evidence="2">
    <location>
        <position position="86"/>
    </location>
    <ligand>
        <name>glutathione</name>
        <dbReference type="ChEBI" id="CHEBI:57925"/>
    </ligand>
</feature>
<dbReference type="Gene3D" id="3.40.30.10">
    <property type="entry name" value="Glutaredoxin"/>
    <property type="match status" value="1"/>
</dbReference>
<organism evidence="5 6">
    <name type="scientific">Cucurbitaria berberidis CBS 394.84</name>
    <dbReference type="NCBI Taxonomy" id="1168544"/>
    <lineage>
        <taxon>Eukaryota</taxon>
        <taxon>Fungi</taxon>
        <taxon>Dikarya</taxon>
        <taxon>Ascomycota</taxon>
        <taxon>Pezizomycotina</taxon>
        <taxon>Dothideomycetes</taxon>
        <taxon>Pleosporomycetidae</taxon>
        <taxon>Pleosporales</taxon>
        <taxon>Pleosporineae</taxon>
        <taxon>Cucurbitariaceae</taxon>
        <taxon>Cucurbitaria</taxon>
    </lineage>
</organism>
<dbReference type="InterPro" id="IPR010987">
    <property type="entry name" value="Glutathione-S-Trfase_C-like"/>
</dbReference>
<dbReference type="SFLD" id="SFLDS00019">
    <property type="entry name" value="Glutathione_Transferase_(cytos"/>
    <property type="match status" value="1"/>
</dbReference>
<feature type="active site" description="Proton donor/acceptor" evidence="1">
    <location>
        <position position="192"/>
    </location>
</feature>
<dbReference type="InterPro" id="IPR036249">
    <property type="entry name" value="Thioredoxin-like_sf"/>
</dbReference>
<dbReference type="EMBL" id="ML976615">
    <property type="protein sequence ID" value="KAF1849045.1"/>
    <property type="molecule type" value="Genomic_DNA"/>
</dbReference>
<feature type="site" description="Lowers pKa of active site Cys" evidence="3">
    <location>
        <position position="253"/>
    </location>
</feature>
<accession>A0A9P4GNX3</accession>
<dbReference type="PROSITE" id="PS50405">
    <property type="entry name" value="GST_CTER"/>
    <property type="match status" value="1"/>
</dbReference>
<dbReference type="SFLD" id="SFLDG01148">
    <property type="entry name" value="Xi_(cytGST)"/>
    <property type="match status" value="1"/>
</dbReference>
<sequence length="324" mass="37516">MSSTNDTHNFAEKDGQFRRQASQFRNFISSNQSSDFPAEKDRYALYIQLGCPWAHRTNIVRSLKGLEDVIQLIAWDASLLHEGKGWAMSGKPGFEKEPLYGFTNARQLYEKADPGYTGRYLVPTLWDKKKETIVSNESSEIIRMFYTEFDALIPEHLRESAKGDKGLFPSHLRQEIEAMNDWVYNTINNGVYKTGFATTQEAYEEHVYPIFASLDRLEEHLGQPGHGPYLFGDYITEADIRLYPTLIRFDVAYFTIFKCNLKMIRYDYPRLHEWLRRLYWDKSEKTNGGAFKKDVNFQAYRNGYASAIKAKVVPVGPKPDILPL</sequence>
<dbReference type="AlphaFoldDB" id="A0A9P4GNX3"/>
<evidence type="ECO:0000256" key="1">
    <source>
        <dbReference type="PIRSR" id="PIRSR015753-1"/>
    </source>
</evidence>
<evidence type="ECO:0000256" key="3">
    <source>
        <dbReference type="PIRSR" id="PIRSR015753-3"/>
    </source>
</evidence>
<dbReference type="PANTHER" id="PTHR32419">
    <property type="entry name" value="GLUTATHIONYL-HYDROQUINONE REDUCTASE"/>
    <property type="match status" value="1"/>
</dbReference>
<evidence type="ECO:0000259" key="4">
    <source>
        <dbReference type="PROSITE" id="PS50405"/>
    </source>
</evidence>
<dbReference type="GO" id="GO:0004364">
    <property type="term" value="F:glutathione transferase activity"/>
    <property type="evidence" value="ECO:0007669"/>
    <property type="project" value="InterPro"/>
</dbReference>
<dbReference type="InterPro" id="IPR036282">
    <property type="entry name" value="Glutathione-S-Trfase_C_sf"/>
</dbReference>
<feature type="binding site" evidence="2">
    <location>
        <begin position="137"/>
        <end position="138"/>
    </location>
    <ligand>
        <name>glutathione</name>
        <dbReference type="ChEBI" id="CHEBI:57925"/>
    </ligand>
</feature>
<dbReference type="Gene3D" id="1.20.1050.10">
    <property type="match status" value="1"/>
</dbReference>
<evidence type="ECO:0000313" key="6">
    <source>
        <dbReference type="Proteomes" id="UP000800039"/>
    </source>
</evidence>
<dbReference type="GeneID" id="63852057"/>
<feature type="binding site" evidence="2">
    <location>
        <begin position="119"/>
        <end position="122"/>
    </location>
    <ligand>
        <name>glutathione</name>
        <dbReference type="ChEBI" id="CHEBI:57925"/>
    </ligand>
</feature>
<protein>
    <recommendedName>
        <fullName evidence="4">GST C-terminal domain-containing protein</fullName>
    </recommendedName>
</protein>
<dbReference type="Pfam" id="PF13409">
    <property type="entry name" value="GST_N_2"/>
    <property type="match status" value="1"/>
</dbReference>
<evidence type="ECO:0000313" key="5">
    <source>
        <dbReference type="EMBL" id="KAF1849045.1"/>
    </source>
</evidence>
<dbReference type="SUPFAM" id="SSF52833">
    <property type="entry name" value="Thioredoxin-like"/>
    <property type="match status" value="1"/>
</dbReference>
<gene>
    <name evidence="5" type="ORF">K460DRAFT_375768</name>
</gene>